<gene>
    <name evidence="2" type="ORF">BGLFYP119_01755</name>
</gene>
<evidence type="ECO:0000313" key="2">
    <source>
        <dbReference type="EMBL" id="VYT08805.1"/>
    </source>
</evidence>
<feature type="transmembrane region" description="Helical" evidence="1">
    <location>
        <begin position="20"/>
        <end position="40"/>
    </location>
</feature>
<dbReference type="AlphaFoldDB" id="A0A6N2TT73"/>
<keyword evidence="1" id="KW-1133">Transmembrane helix</keyword>
<accession>A0A6N2TT73</accession>
<feature type="transmembrane region" description="Helical" evidence="1">
    <location>
        <begin position="46"/>
        <end position="69"/>
    </location>
</feature>
<keyword evidence="1" id="KW-0812">Transmembrane</keyword>
<keyword evidence="1" id="KW-0472">Membrane</keyword>
<proteinExistence type="predicted"/>
<feature type="transmembrane region" description="Helical" evidence="1">
    <location>
        <begin position="81"/>
        <end position="102"/>
    </location>
</feature>
<evidence type="ECO:0000256" key="1">
    <source>
        <dbReference type="SAM" id="Phobius"/>
    </source>
</evidence>
<protein>
    <submittedName>
        <fullName evidence="2">Uncharacterized protein</fullName>
    </submittedName>
</protein>
<sequence length="104" mass="11206">MAKRYRYSFAKTKEAKKGKLSVGLAVSSVLLFVGAVLTAYGLDGSYGFVVGGICLFATLLSVYGFIMGLSSFSEEKRMHRTSMVGSILNGILMVGWLGFFLMGV</sequence>
<organism evidence="2">
    <name type="scientific">Blautia glucerasea</name>
    <dbReference type="NCBI Taxonomy" id="536633"/>
    <lineage>
        <taxon>Bacteria</taxon>
        <taxon>Bacillati</taxon>
        <taxon>Bacillota</taxon>
        <taxon>Clostridia</taxon>
        <taxon>Lachnospirales</taxon>
        <taxon>Lachnospiraceae</taxon>
        <taxon>Blautia</taxon>
    </lineage>
</organism>
<dbReference type="RefSeq" id="WP_156354070.1">
    <property type="nucleotide sequence ID" value="NZ_CACRST010000014.1"/>
</dbReference>
<dbReference type="EMBL" id="CACRST010000014">
    <property type="protein sequence ID" value="VYT08805.1"/>
    <property type="molecule type" value="Genomic_DNA"/>
</dbReference>
<reference evidence="2" key="1">
    <citation type="submission" date="2019-11" db="EMBL/GenBank/DDBJ databases">
        <authorList>
            <person name="Feng L."/>
        </authorList>
    </citation>
    <scope>NUCLEOTIDE SEQUENCE</scope>
    <source>
        <strain evidence="2">BgluceraseaLFYP119</strain>
    </source>
</reference>
<name>A0A6N2TT73_9FIRM</name>